<dbReference type="Proteomes" id="UP000829291">
    <property type="component" value="Chromosome 5"/>
</dbReference>
<reference evidence="7" key="1">
    <citation type="submission" date="2025-08" db="UniProtKB">
        <authorList>
            <consortium name="RefSeq"/>
        </authorList>
    </citation>
    <scope>IDENTIFICATION</scope>
    <source>
        <tissue evidence="7">Thorax and Abdomen</tissue>
    </source>
</reference>
<dbReference type="AlphaFoldDB" id="A0A6J0BN72"/>
<evidence type="ECO:0000256" key="2">
    <source>
        <dbReference type="ARBA" id="ARBA00022676"/>
    </source>
</evidence>
<dbReference type="OrthoDB" id="5835829at2759"/>
<dbReference type="GeneID" id="107220956"/>
<evidence type="ECO:0000256" key="4">
    <source>
        <dbReference type="SAM" id="Phobius"/>
    </source>
</evidence>
<accession>A0A6J0BN72</accession>
<sequence>MMLTSLYGAWFSLAFVNLISASSLVTPPKSAVVLAFEYEHELSLLANTLSDENINTVLIIPSTSRDLLYDNLIDVEVVEVKVDAALASTKESRALKACESLLSDETIQNLIQEFSPTYVISPGLRHDACVLPWVRKFASIPVIWTQGSEAESYVFHQSGIALPILTGGFWNRLSSLLGIRSIVKNANSNYVTPALELVEKYLPAETDTIENLYRDVDLIFWGADTILRSDVSFVSQMLVEIGCHHCRGAHPVPPELQKELIERRSGTIATLLDKDYKNLIEEIARGLPQGRQGQAVVWKIKDVDYLKEEKPDNLFVNKEVIRQDIIGYPRTRVLLSHCEDTELLEAGFHGTPVICLPRDADETRNARRAIELGFSIETGGVHTSSNILSLIKTVHETAGFRENARKVSVAIRERPNPAVDRITYWLGYVARNKEEKKHLSVRENRGLSYKSIYSTDISLAVGFIVGLISGAVLPAAYILAGRILAAGGHSYGKQPTKPKRKYKT</sequence>
<keyword evidence="6" id="KW-1185">Reference proteome</keyword>
<keyword evidence="4" id="KW-0472">Membrane</keyword>
<organism evidence="7">
    <name type="scientific">Neodiprion lecontei</name>
    <name type="common">Redheaded pine sawfly</name>
    <dbReference type="NCBI Taxonomy" id="441921"/>
    <lineage>
        <taxon>Eukaryota</taxon>
        <taxon>Metazoa</taxon>
        <taxon>Ecdysozoa</taxon>
        <taxon>Arthropoda</taxon>
        <taxon>Hexapoda</taxon>
        <taxon>Insecta</taxon>
        <taxon>Pterygota</taxon>
        <taxon>Neoptera</taxon>
        <taxon>Endopterygota</taxon>
        <taxon>Hymenoptera</taxon>
        <taxon>Tenthredinoidea</taxon>
        <taxon>Diprionidae</taxon>
        <taxon>Diprioninae</taxon>
        <taxon>Neodiprion</taxon>
    </lineage>
</organism>
<evidence type="ECO:0000256" key="5">
    <source>
        <dbReference type="SAM" id="SignalP"/>
    </source>
</evidence>
<keyword evidence="2" id="KW-0328">Glycosyltransferase</keyword>
<protein>
    <submittedName>
        <fullName evidence="7">UDP-glucuronosyltransferase 1A9</fullName>
    </submittedName>
</protein>
<name>A0A6J0BN72_NEOLC</name>
<keyword evidence="4" id="KW-1133">Transmembrane helix</keyword>
<dbReference type="InterPro" id="IPR002213">
    <property type="entry name" value="UDP_glucos_trans"/>
</dbReference>
<dbReference type="GO" id="GO:0008194">
    <property type="term" value="F:UDP-glycosyltransferase activity"/>
    <property type="evidence" value="ECO:0007669"/>
    <property type="project" value="InterPro"/>
</dbReference>
<dbReference type="Pfam" id="PF00201">
    <property type="entry name" value="UDPGT"/>
    <property type="match status" value="1"/>
</dbReference>
<evidence type="ECO:0000256" key="3">
    <source>
        <dbReference type="ARBA" id="ARBA00022679"/>
    </source>
</evidence>
<evidence type="ECO:0000313" key="7">
    <source>
        <dbReference type="RefSeq" id="XP_015515263.1"/>
    </source>
</evidence>
<dbReference type="KEGG" id="nlo:107220956"/>
<proteinExistence type="inferred from homology"/>
<dbReference type="InParanoid" id="A0A6J0BN72"/>
<dbReference type="SUPFAM" id="SSF53756">
    <property type="entry name" value="UDP-Glycosyltransferase/glycogen phosphorylase"/>
    <property type="match status" value="1"/>
</dbReference>
<feature type="chain" id="PRO_5027042985" evidence="5">
    <location>
        <begin position="22"/>
        <end position="504"/>
    </location>
</feature>
<dbReference type="Gene3D" id="3.40.50.2000">
    <property type="entry name" value="Glycogen Phosphorylase B"/>
    <property type="match status" value="1"/>
</dbReference>
<comment type="similarity">
    <text evidence="1">Belongs to the UDP-glycosyltransferase family.</text>
</comment>
<keyword evidence="3" id="KW-0808">Transferase</keyword>
<evidence type="ECO:0000256" key="1">
    <source>
        <dbReference type="ARBA" id="ARBA00009995"/>
    </source>
</evidence>
<dbReference type="CTD" id="246614"/>
<dbReference type="PANTHER" id="PTHR48043">
    <property type="entry name" value="EG:EG0003.4 PROTEIN-RELATED"/>
    <property type="match status" value="1"/>
</dbReference>
<dbReference type="InterPro" id="IPR050271">
    <property type="entry name" value="UDP-glycosyltransferase"/>
</dbReference>
<feature type="signal peptide" evidence="5">
    <location>
        <begin position="1"/>
        <end position="21"/>
    </location>
</feature>
<gene>
    <name evidence="7" type="primary">LOC107220956</name>
</gene>
<dbReference type="RefSeq" id="XP_015515263.1">
    <property type="nucleotide sequence ID" value="XM_015659777.2"/>
</dbReference>
<evidence type="ECO:0000313" key="6">
    <source>
        <dbReference type="Proteomes" id="UP000829291"/>
    </source>
</evidence>
<keyword evidence="5" id="KW-0732">Signal</keyword>
<feature type="transmembrane region" description="Helical" evidence="4">
    <location>
        <begin position="457"/>
        <end position="480"/>
    </location>
</feature>
<dbReference type="PANTHER" id="PTHR48043:SF145">
    <property type="entry name" value="FI06409P-RELATED"/>
    <property type="match status" value="1"/>
</dbReference>
<keyword evidence="4" id="KW-0812">Transmembrane</keyword>